<dbReference type="EMBL" id="CP013118">
    <property type="protein sequence ID" value="ALO17108.1"/>
    <property type="molecule type" value="Genomic_DNA"/>
</dbReference>
<sequence>MFINQLENISTMKKILVVLTAIILSSGSSVLMSQNTITTIKGDVFSTSEFEILNENNYKELKYLNTKGKYRFIDLDDVYSIKTRKEKSVVYQPQGEFDLTKDQMKNLVQGRIEGKDAGSFWAPFLITYAATSSMGFLDQGDLFAAPLVPLGTTITIGIFGWTAKPKVPTNNEYYTNGYKEQRAFRMIKASLLGGGAGLITAAGINILRNN</sequence>
<dbReference type="KEGG" id="blq:L21SP5_03497"/>
<protein>
    <submittedName>
        <fullName evidence="1">Uncharacterized protein</fullName>
    </submittedName>
</protein>
<gene>
    <name evidence="1" type="ORF">L21SP5_03497</name>
</gene>
<name>A0A0S2I4G6_9BACT</name>
<dbReference type="AlphaFoldDB" id="A0A0S2I4G6"/>
<accession>A0A0S2I4G6</accession>
<evidence type="ECO:0000313" key="2">
    <source>
        <dbReference type="Proteomes" id="UP000064893"/>
    </source>
</evidence>
<proteinExistence type="predicted"/>
<keyword evidence="2" id="KW-1185">Reference proteome</keyword>
<organism evidence="1 2">
    <name type="scientific">Salinivirga cyanobacteriivorans</name>
    <dbReference type="NCBI Taxonomy" id="1307839"/>
    <lineage>
        <taxon>Bacteria</taxon>
        <taxon>Pseudomonadati</taxon>
        <taxon>Bacteroidota</taxon>
        <taxon>Bacteroidia</taxon>
        <taxon>Bacteroidales</taxon>
        <taxon>Salinivirgaceae</taxon>
        <taxon>Salinivirga</taxon>
    </lineage>
</organism>
<dbReference type="Proteomes" id="UP000064893">
    <property type="component" value="Chromosome"/>
</dbReference>
<evidence type="ECO:0000313" key="1">
    <source>
        <dbReference type="EMBL" id="ALO17108.1"/>
    </source>
</evidence>
<reference evidence="1 2" key="1">
    <citation type="submission" date="2015-11" db="EMBL/GenBank/DDBJ databases">
        <title>Description and complete genome sequence of a novel strain predominating in hypersaline microbial mats and representing a new family of the Bacteriodetes phylum.</title>
        <authorList>
            <person name="Spring S."/>
            <person name="Bunk B."/>
            <person name="Sproer C."/>
            <person name="Klenk H.-P."/>
        </authorList>
    </citation>
    <scope>NUCLEOTIDE SEQUENCE [LARGE SCALE GENOMIC DNA]</scope>
    <source>
        <strain evidence="1 2">L21-Spi-D4</strain>
    </source>
</reference>